<name>A0ABC8TQ67_9AQUA</name>
<accession>A0ABC8TQ67</accession>
<dbReference type="EMBL" id="CAUOFW020005805">
    <property type="protein sequence ID" value="CAK9171622.1"/>
    <property type="molecule type" value="Genomic_DNA"/>
</dbReference>
<dbReference type="SMART" id="SM00297">
    <property type="entry name" value="BROMO"/>
    <property type="match status" value="1"/>
</dbReference>
<dbReference type="SUPFAM" id="SSF47370">
    <property type="entry name" value="Bromodomain"/>
    <property type="match status" value="1"/>
</dbReference>
<dbReference type="PANTHER" id="PTHR46136:SF19">
    <property type="entry name" value="TRANSCRIPTION FACTOR GTE12"/>
    <property type="match status" value="1"/>
</dbReference>
<dbReference type="InterPro" id="IPR001487">
    <property type="entry name" value="Bromodomain"/>
</dbReference>
<evidence type="ECO:0000313" key="6">
    <source>
        <dbReference type="Proteomes" id="UP001642360"/>
    </source>
</evidence>
<dbReference type="PRINTS" id="PR00503">
    <property type="entry name" value="BROMODOMAIN"/>
</dbReference>
<evidence type="ECO:0000313" key="5">
    <source>
        <dbReference type="EMBL" id="CAK9171622.1"/>
    </source>
</evidence>
<proteinExistence type="predicted"/>
<sequence>MTVAESIVKKKLKIKICASKKAESEPGTESCEVDQRDFMNDKCGRILSVNVNNNSETNKSQKFIIGSSEDSKVNVVDSLQLKLTMGCSNKRRPPGMVDDQMNKRQKIDRRVKQQCSSILNTLMNHPYAWVFNKPVDPVALNIPDYFSIISQPMDLGTIKTKLEGTVYFSIDEFGADVRLTFSNAMLYNPPSNNVHHMAKELDKIFSGRWKLLETKWNGERKSIEHCISSGRAKNTLDTRQACHKGSPTRVSLIPKSSMSLKKKQTQRKECLEASKGSFLVKAAKLEPVKLTEKIRRPFIQKFATKGTDSGRSACNFACAEPPLSSVGSKCGSCDGVMCLCDPQNYSSFSDVSSERSLGQDRGDPLKMDCENKNMPTLHKRKSDAGSDGAVSALDEEISCSGLHFSTFATSAASGQVIDVQLSPKKALRAAMLKSRFADTILKAKHRTLLDHGDKADSLKLQQEKEKLKRQQCKEKARIEAQIRAAEAASRLKVEAELKMQRYREREAARVALQKMEKTVEIYENLDILKDLEMLSQCSLSSHCLDGEEDGWSGIVLGAAKGGRSANALERLGLYIKDDHLVYEDYETILKGDGEEGEILS</sequence>
<reference evidence="5 6" key="1">
    <citation type="submission" date="2024-02" db="EMBL/GenBank/DDBJ databases">
        <authorList>
            <person name="Vignale AGUSTIN F."/>
            <person name="Sosa J E."/>
            <person name="Modenutti C."/>
        </authorList>
    </citation>
    <scope>NUCLEOTIDE SEQUENCE [LARGE SCALE GENOMIC DNA]</scope>
</reference>
<dbReference type="PROSITE" id="PS50014">
    <property type="entry name" value="BROMODOMAIN_2"/>
    <property type="match status" value="1"/>
</dbReference>
<protein>
    <recommendedName>
        <fullName evidence="4">Bromo domain-containing protein</fullName>
    </recommendedName>
</protein>
<keyword evidence="6" id="KW-1185">Reference proteome</keyword>
<dbReference type="Proteomes" id="UP001642360">
    <property type="component" value="Unassembled WGS sequence"/>
</dbReference>
<evidence type="ECO:0000256" key="2">
    <source>
        <dbReference type="PROSITE-ProRule" id="PRU00035"/>
    </source>
</evidence>
<dbReference type="PANTHER" id="PTHR46136">
    <property type="entry name" value="TRANSCRIPTION FACTOR GTE8"/>
    <property type="match status" value="1"/>
</dbReference>
<evidence type="ECO:0000256" key="3">
    <source>
        <dbReference type="SAM" id="Coils"/>
    </source>
</evidence>
<dbReference type="AlphaFoldDB" id="A0ABC8TQ67"/>
<dbReference type="InterPro" id="IPR052442">
    <property type="entry name" value="Env_Response_Regulator"/>
</dbReference>
<feature type="coiled-coil region" evidence="3">
    <location>
        <begin position="468"/>
        <end position="525"/>
    </location>
</feature>
<feature type="domain" description="Bromo" evidence="4">
    <location>
        <begin position="123"/>
        <end position="195"/>
    </location>
</feature>
<evidence type="ECO:0000256" key="1">
    <source>
        <dbReference type="ARBA" id="ARBA00023117"/>
    </source>
</evidence>
<keyword evidence="1 2" id="KW-0103">Bromodomain</keyword>
<keyword evidence="3" id="KW-0175">Coiled coil</keyword>
<gene>
    <name evidence="5" type="ORF">ILEXP_LOCUS41202</name>
</gene>
<organism evidence="5 6">
    <name type="scientific">Ilex paraguariensis</name>
    <name type="common">yerba mate</name>
    <dbReference type="NCBI Taxonomy" id="185542"/>
    <lineage>
        <taxon>Eukaryota</taxon>
        <taxon>Viridiplantae</taxon>
        <taxon>Streptophyta</taxon>
        <taxon>Embryophyta</taxon>
        <taxon>Tracheophyta</taxon>
        <taxon>Spermatophyta</taxon>
        <taxon>Magnoliopsida</taxon>
        <taxon>eudicotyledons</taxon>
        <taxon>Gunneridae</taxon>
        <taxon>Pentapetalae</taxon>
        <taxon>asterids</taxon>
        <taxon>campanulids</taxon>
        <taxon>Aquifoliales</taxon>
        <taxon>Aquifoliaceae</taxon>
        <taxon>Ilex</taxon>
    </lineage>
</organism>
<comment type="caution">
    <text evidence="5">The sequence shown here is derived from an EMBL/GenBank/DDBJ whole genome shotgun (WGS) entry which is preliminary data.</text>
</comment>
<dbReference type="Gene3D" id="1.20.920.10">
    <property type="entry name" value="Bromodomain-like"/>
    <property type="match status" value="1"/>
</dbReference>
<dbReference type="InterPro" id="IPR036427">
    <property type="entry name" value="Bromodomain-like_sf"/>
</dbReference>
<evidence type="ECO:0000259" key="4">
    <source>
        <dbReference type="PROSITE" id="PS50014"/>
    </source>
</evidence>
<dbReference type="Pfam" id="PF00439">
    <property type="entry name" value="Bromodomain"/>
    <property type="match status" value="1"/>
</dbReference>